<organism evidence="1">
    <name type="scientific">bioreactor metagenome</name>
    <dbReference type="NCBI Taxonomy" id="1076179"/>
    <lineage>
        <taxon>unclassified sequences</taxon>
        <taxon>metagenomes</taxon>
        <taxon>ecological metagenomes</taxon>
    </lineage>
</organism>
<protein>
    <submittedName>
        <fullName evidence="1">Uncharacterized protein</fullName>
    </submittedName>
</protein>
<reference evidence="1" key="1">
    <citation type="submission" date="2019-08" db="EMBL/GenBank/DDBJ databases">
        <authorList>
            <person name="Kucharzyk K."/>
            <person name="Murdoch R.W."/>
            <person name="Higgins S."/>
            <person name="Loffler F."/>
        </authorList>
    </citation>
    <scope>NUCLEOTIDE SEQUENCE</scope>
</reference>
<proteinExistence type="predicted"/>
<sequence>MARQISRLLDDEKLYFRCQTQGYERIRDFSPDVIAKQLEGLLNDLV</sequence>
<gene>
    <name evidence="1" type="ORF">SDC9_176295</name>
</gene>
<evidence type="ECO:0000313" key="1">
    <source>
        <dbReference type="EMBL" id="MPN28850.1"/>
    </source>
</evidence>
<dbReference type="EMBL" id="VSSQ01079285">
    <property type="protein sequence ID" value="MPN28850.1"/>
    <property type="molecule type" value="Genomic_DNA"/>
</dbReference>
<name>A0A645GRG3_9ZZZZ</name>
<comment type="caution">
    <text evidence="1">The sequence shown here is derived from an EMBL/GenBank/DDBJ whole genome shotgun (WGS) entry which is preliminary data.</text>
</comment>
<dbReference type="SUPFAM" id="SSF53756">
    <property type="entry name" value="UDP-Glycosyltransferase/glycogen phosphorylase"/>
    <property type="match status" value="1"/>
</dbReference>
<dbReference type="AlphaFoldDB" id="A0A645GRG3"/>
<accession>A0A645GRG3</accession>